<evidence type="ECO:0000256" key="2">
    <source>
        <dbReference type="ARBA" id="ARBA00022692"/>
    </source>
</evidence>
<dbReference type="HOGENOM" id="CLU_028200_0_2_1"/>
<dbReference type="InterPro" id="IPR052337">
    <property type="entry name" value="SAT4-like"/>
</dbReference>
<keyword evidence="4 7" id="KW-0472">Membrane</keyword>
<dbReference type="InParanoid" id="A0A074ZPE9"/>
<dbReference type="InterPro" id="IPR049326">
    <property type="entry name" value="Rhodopsin_dom_fungi"/>
</dbReference>
<evidence type="ECO:0000313" key="10">
    <source>
        <dbReference type="Proteomes" id="UP000030641"/>
    </source>
</evidence>
<dbReference type="PANTHER" id="PTHR33048:SF132">
    <property type="entry name" value="MEMBRANE PROTEIN, PUTATIVE (AFU_ORTHOLOGUE AFUA_6G07820)-RELATED"/>
    <property type="match status" value="1"/>
</dbReference>
<protein>
    <recommendedName>
        <fullName evidence="8">Rhodopsin domain-containing protein</fullName>
    </recommendedName>
</protein>
<comment type="similarity">
    <text evidence="5">Belongs to the SAT4 family.</text>
</comment>
<dbReference type="RefSeq" id="XP_013348679.1">
    <property type="nucleotide sequence ID" value="XM_013493225.1"/>
</dbReference>
<reference evidence="9 10" key="1">
    <citation type="journal article" date="2014" name="BMC Genomics">
        <title>Genome sequencing of four Aureobasidium pullulans varieties: biotechnological potential, stress tolerance, and description of new species.</title>
        <authorList>
            <person name="Gostin Ar C."/>
            <person name="Ohm R.A."/>
            <person name="Kogej T."/>
            <person name="Sonjak S."/>
            <person name="Turk M."/>
            <person name="Zajc J."/>
            <person name="Zalar P."/>
            <person name="Grube M."/>
            <person name="Sun H."/>
            <person name="Han J."/>
            <person name="Sharma A."/>
            <person name="Chiniquy J."/>
            <person name="Ngan C.Y."/>
            <person name="Lipzen A."/>
            <person name="Barry K."/>
            <person name="Grigoriev I.V."/>
            <person name="Gunde-Cimerman N."/>
        </authorList>
    </citation>
    <scope>NUCLEOTIDE SEQUENCE [LARGE SCALE GENOMIC DNA]</scope>
    <source>
        <strain evidence="9 10">EXF-2481</strain>
    </source>
</reference>
<comment type="subcellular location">
    <subcellularLocation>
        <location evidence="1">Membrane</location>
        <topology evidence="1">Multi-pass membrane protein</topology>
    </subcellularLocation>
</comment>
<name>A0A074ZPE9_AURSE</name>
<keyword evidence="10" id="KW-1185">Reference proteome</keyword>
<dbReference type="OrthoDB" id="444631at2759"/>
<feature type="transmembrane region" description="Helical" evidence="7">
    <location>
        <begin position="126"/>
        <end position="156"/>
    </location>
</feature>
<organism evidence="9 10">
    <name type="scientific">Aureobasidium subglaciale (strain EXF-2481)</name>
    <name type="common">Aureobasidium pullulans var. subglaciale</name>
    <dbReference type="NCBI Taxonomy" id="1043005"/>
    <lineage>
        <taxon>Eukaryota</taxon>
        <taxon>Fungi</taxon>
        <taxon>Dikarya</taxon>
        <taxon>Ascomycota</taxon>
        <taxon>Pezizomycotina</taxon>
        <taxon>Dothideomycetes</taxon>
        <taxon>Dothideomycetidae</taxon>
        <taxon>Dothideales</taxon>
        <taxon>Saccotheciaceae</taxon>
        <taxon>Aureobasidium</taxon>
    </lineage>
</organism>
<dbReference type="Proteomes" id="UP000030641">
    <property type="component" value="Unassembled WGS sequence"/>
</dbReference>
<evidence type="ECO:0000259" key="8">
    <source>
        <dbReference type="Pfam" id="PF20684"/>
    </source>
</evidence>
<feature type="transmembrane region" description="Helical" evidence="7">
    <location>
        <begin position="204"/>
        <end position="224"/>
    </location>
</feature>
<gene>
    <name evidence="9" type="ORF">AUEXF2481DRAFT_34380</name>
</gene>
<dbReference type="STRING" id="1043005.A0A074ZPE9"/>
<evidence type="ECO:0000313" key="9">
    <source>
        <dbReference type="EMBL" id="KER00187.1"/>
    </source>
</evidence>
<evidence type="ECO:0000256" key="4">
    <source>
        <dbReference type="ARBA" id="ARBA00023136"/>
    </source>
</evidence>
<dbReference type="Pfam" id="PF20684">
    <property type="entry name" value="Fung_rhodopsin"/>
    <property type="match status" value="1"/>
</dbReference>
<dbReference type="EMBL" id="KL584749">
    <property type="protein sequence ID" value="KER00187.1"/>
    <property type="molecule type" value="Genomic_DNA"/>
</dbReference>
<evidence type="ECO:0000256" key="5">
    <source>
        <dbReference type="ARBA" id="ARBA00038359"/>
    </source>
</evidence>
<feature type="region of interest" description="Disordered" evidence="6">
    <location>
        <begin position="277"/>
        <end position="298"/>
    </location>
</feature>
<dbReference type="PANTHER" id="PTHR33048">
    <property type="entry name" value="PTH11-LIKE INTEGRAL MEMBRANE PROTEIN (AFU_ORTHOLOGUE AFUA_5G11245)"/>
    <property type="match status" value="1"/>
</dbReference>
<sequence length="392" mass="43055">MATEHAEHGSRGATGIIVAVVSTSIAFVVLALRMFTRGLIVKTVGAEDYVVLTAFALSVALTALICVEVQHGQGRHYSTVSVEELKQLNKAFWASVPCYQASLTLTKISILLQYRRVFVGPGIQRIILGLIGVIVVYGLWSVFSTAFMCSPVAYFWDHSIGGHCLSRMGVWFSNAALNIITDVIICFLPIPVLNKLQLPRKQKYALMAVFLLGLFVCLTSILRLKSLYEISISTDITWDNTPAAYWSSLEANFGIIAACLPTLRKTITRFFPRFFSSHSHSRSDHARRTKPKSRTNNDTDGFAKFAITSHAAQADWVQGLTTQNGNAKDISHKIEMDTLKNKTRLSGSDDGITMVEPEADDGRIRVITVIATHELTPTPSEMDLHAGTSSSG</sequence>
<feature type="domain" description="Rhodopsin" evidence="8">
    <location>
        <begin position="32"/>
        <end position="268"/>
    </location>
</feature>
<feature type="transmembrane region" description="Helical" evidence="7">
    <location>
        <begin position="168"/>
        <end position="192"/>
    </location>
</feature>
<evidence type="ECO:0000256" key="3">
    <source>
        <dbReference type="ARBA" id="ARBA00022989"/>
    </source>
</evidence>
<keyword evidence="3 7" id="KW-1133">Transmembrane helix</keyword>
<dbReference type="GO" id="GO:0016020">
    <property type="term" value="C:membrane"/>
    <property type="evidence" value="ECO:0007669"/>
    <property type="project" value="UniProtKB-SubCell"/>
</dbReference>
<proteinExistence type="inferred from homology"/>
<dbReference type="OMA" id="YMKSFYA"/>
<keyword evidence="2 7" id="KW-0812">Transmembrane</keyword>
<accession>A0A074ZPE9</accession>
<dbReference type="GeneID" id="25365059"/>
<feature type="transmembrane region" description="Helical" evidence="7">
    <location>
        <begin position="12"/>
        <end position="36"/>
    </location>
</feature>
<evidence type="ECO:0000256" key="7">
    <source>
        <dbReference type="SAM" id="Phobius"/>
    </source>
</evidence>
<feature type="transmembrane region" description="Helical" evidence="7">
    <location>
        <begin position="48"/>
        <end position="71"/>
    </location>
</feature>
<evidence type="ECO:0000256" key="6">
    <source>
        <dbReference type="SAM" id="MobiDB-lite"/>
    </source>
</evidence>
<dbReference type="AlphaFoldDB" id="A0A074ZPE9"/>
<evidence type="ECO:0000256" key="1">
    <source>
        <dbReference type="ARBA" id="ARBA00004141"/>
    </source>
</evidence>